<dbReference type="RefSeq" id="WP_245702850.1">
    <property type="nucleotide sequence ID" value="NZ_FNDT01000012.1"/>
</dbReference>
<accession>A0A1G8KTG8</accession>
<organism evidence="2 3">
    <name type="scientific">Arthrobacter subterraneus</name>
    <dbReference type="NCBI Taxonomy" id="335973"/>
    <lineage>
        <taxon>Bacteria</taxon>
        <taxon>Bacillati</taxon>
        <taxon>Actinomycetota</taxon>
        <taxon>Actinomycetes</taxon>
        <taxon>Micrococcales</taxon>
        <taxon>Micrococcaceae</taxon>
        <taxon>Arthrobacter</taxon>
    </lineage>
</organism>
<sequence length="235" mass="25872">MTASTETSFHHGMEAGPERRPDNTALWDGDTGTLRDASRRALVQLLRGPFLSAERHGHLWAALLNDESEIRSRLADAYLELVVDVESQLAFARNVRVPDTDAPKVMRSHPLTFMDTAMLLHLRQQLLHGDGRERVIVGKDEVADQLQVYRGATDSDPAGFAKRINSSWQKMVTYGILAATSTEDRFEVSAVLSLIFGADEIAAVQAEYRRLAARGTGDAEATAEDVAAHEEEDTA</sequence>
<dbReference type="InterPro" id="IPR025449">
    <property type="entry name" value="JetB"/>
</dbReference>
<dbReference type="EMBL" id="FNDT01000012">
    <property type="protein sequence ID" value="SDI46672.1"/>
    <property type="molecule type" value="Genomic_DNA"/>
</dbReference>
<feature type="region of interest" description="Disordered" evidence="1">
    <location>
        <begin position="1"/>
        <end position="30"/>
    </location>
</feature>
<feature type="region of interest" description="Disordered" evidence="1">
    <location>
        <begin position="216"/>
        <end position="235"/>
    </location>
</feature>
<proteinExistence type="predicted"/>
<dbReference type="Pfam" id="PF13835">
    <property type="entry name" value="DUF4194"/>
    <property type="match status" value="1"/>
</dbReference>
<gene>
    <name evidence="2" type="ORF">SAMN04488693_11219</name>
</gene>
<keyword evidence="3" id="KW-1185">Reference proteome</keyword>
<dbReference type="Proteomes" id="UP000199258">
    <property type="component" value="Unassembled WGS sequence"/>
</dbReference>
<dbReference type="AlphaFoldDB" id="A0A1G8KTG8"/>
<evidence type="ECO:0008006" key="4">
    <source>
        <dbReference type="Google" id="ProtNLM"/>
    </source>
</evidence>
<evidence type="ECO:0000313" key="2">
    <source>
        <dbReference type="EMBL" id="SDI46672.1"/>
    </source>
</evidence>
<name>A0A1G8KTG8_9MICC</name>
<reference evidence="2 3" key="1">
    <citation type="submission" date="2016-10" db="EMBL/GenBank/DDBJ databases">
        <authorList>
            <person name="de Groot N.N."/>
        </authorList>
    </citation>
    <scope>NUCLEOTIDE SEQUENCE [LARGE SCALE GENOMIC DNA]</scope>
    <source>
        <strain evidence="2 3">NP_1H</strain>
    </source>
</reference>
<evidence type="ECO:0000256" key="1">
    <source>
        <dbReference type="SAM" id="MobiDB-lite"/>
    </source>
</evidence>
<dbReference type="STRING" id="335973.SAMN04488693_11219"/>
<protein>
    <recommendedName>
        <fullName evidence="4">DUF4194 domain-containing protein</fullName>
    </recommendedName>
</protein>
<evidence type="ECO:0000313" key="3">
    <source>
        <dbReference type="Proteomes" id="UP000199258"/>
    </source>
</evidence>
<feature type="compositionally biased region" description="Basic and acidic residues" evidence="1">
    <location>
        <begin position="8"/>
        <end position="22"/>
    </location>
</feature>